<organism evidence="1 2">
    <name type="scientific">Cetraspora pellucida</name>
    <dbReference type="NCBI Taxonomy" id="1433469"/>
    <lineage>
        <taxon>Eukaryota</taxon>
        <taxon>Fungi</taxon>
        <taxon>Fungi incertae sedis</taxon>
        <taxon>Mucoromycota</taxon>
        <taxon>Glomeromycotina</taxon>
        <taxon>Glomeromycetes</taxon>
        <taxon>Diversisporales</taxon>
        <taxon>Gigasporaceae</taxon>
        <taxon>Cetraspora</taxon>
    </lineage>
</organism>
<evidence type="ECO:0000313" key="2">
    <source>
        <dbReference type="Proteomes" id="UP000789759"/>
    </source>
</evidence>
<sequence>KNTEQEFDQTEELPKCLLCKKNHWRCKGEKYIQCYKLALCNDINYLNCKEQKIEYQYSFSRNQEEYDSFGNILTRKQLDELDSGSFIFEKHRFMVGSLDDVINKINNARLDDINRKTKLHNESIRTGKSETTKKLVQALTKLLNNELYENKSCNKARDNQYINEYYNQELKFIIKTIKEYQLDDMQLFIERRFDVKFEEDLDIEEVKNYVYDDDFENLYKDDENIYLKYQVDMNWILEGIICDINYEENSFGVYNKYWEANLSNNIIIPKNINVLHKKLQEKIKIYLKYQS</sequence>
<proteinExistence type="predicted"/>
<feature type="non-terminal residue" evidence="1">
    <location>
        <position position="291"/>
    </location>
</feature>
<protein>
    <submittedName>
        <fullName evidence="1">7226_t:CDS:1</fullName>
    </submittedName>
</protein>
<gene>
    <name evidence="1" type="ORF">CPELLU_LOCUS18794</name>
</gene>
<dbReference type="EMBL" id="CAJVQA010039834">
    <property type="protein sequence ID" value="CAG8812410.1"/>
    <property type="molecule type" value="Genomic_DNA"/>
</dbReference>
<accession>A0A9N9K578</accession>
<keyword evidence="2" id="KW-1185">Reference proteome</keyword>
<comment type="caution">
    <text evidence="1">The sequence shown here is derived from an EMBL/GenBank/DDBJ whole genome shotgun (WGS) entry which is preliminary data.</text>
</comment>
<reference evidence="1" key="1">
    <citation type="submission" date="2021-06" db="EMBL/GenBank/DDBJ databases">
        <authorList>
            <person name="Kallberg Y."/>
            <person name="Tangrot J."/>
            <person name="Rosling A."/>
        </authorList>
    </citation>
    <scope>NUCLEOTIDE SEQUENCE</scope>
    <source>
        <strain evidence="1">FL966</strain>
    </source>
</reference>
<dbReference type="OrthoDB" id="2446286at2759"/>
<feature type="non-terminal residue" evidence="1">
    <location>
        <position position="1"/>
    </location>
</feature>
<evidence type="ECO:0000313" key="1">
    <source>
        <dbReference type="EMBL" id="CAG8812410.1"/>
    </source>
</evidence>
<dbReference type="Proteomes" id="UP000789759">
    <property type="component" value="Unassembled WGS sequence"/>
</dbReference>
<dbReference type="AlphaFoldDB" id="A0A9N9K578"/>
<name>A0A9N9K578_9GLOM</name>